<dbReference type="EMBL" id="CP157947">
    <property type="protein sequence ID" value="XBS71261.1"/>
    <property type="molecule type" value="Genomic_DNA"/>
</dbReference>
<organism evidence="1">
    <name type="scientific">Acerihabitans sp. KWT182</name>
    <dbReference type="NCBI Taxonomy" id="3157919"/>
    <lineage>
        <taxon>Bacteria</taxon>
        <taxon>Pseudomonadati</taxon>
        <taxon>Pseudomonadota</taxon>
        <taxon>Gammaproteobacteria</taxon>
        <taxon>Enterobacterales</taxon>
        <taxon>Pectobacteriaceae</taxon>
        <taxon>Acerihabitans</taxon>
    </lineage>
</organism>
<protein>
    <submittedName>
        <fullName evidence="1">Uncharacterized protein</fullName>
    </submittedName>
</protein>
<name>A0AAU7QEG9_9GAMM</name>
<evidence type="ECO:0000313" key="1">
    <source>
        <dbReference type="EMBL" id="XBS71261.1"/>
    </source>
</evidence>
<dbReference type="AlphaFoldDB" id="A0AAU7QEG9"/>
<accession>A0AAU7QEG9</accession>
<proteinExistence type="predicted"/>
<gene>
    <name evidence="1" type="ORF">ABK905_10115</name>
</gene>
<sequence>MAFSALTDVLVEISRRLRGYQWESFFFTHPAGAVGQHAVDNLKRLQKSGQR</sequence>
<reference evidence="1" key="1">
    <citation type="submission" date="2024-06" db="EMBL/GenBank/DDBJ databases">
        <authorList>
            <person name="Coelho C."/>
            <person name="Bento M."/>
            <person name="Garcia E."/>
            <person name="Camelo A."/>
            <person name="Brandao I."/>
            <person name="Espirito Santo C."/>
            <person name="Trovao J."/>
            <person name="Verissimo A."/>
            <person name="Costa J."/>
            <person name="Tiago I."/>
        </authorList>
    </citation>
    <scope>NUCLEOTIDE SEQUENCE</scope>
    <source>
        <strain evidence="1">KWT182</strain>
    </source>
</reference>